<sequence length="138" mass="16147">MATYTNFEDLEIWKSAALLAEKIYLISDEIPLKHDFGMKDQIRRSAASISNNIAEGFEYGNNKDFIRFLRYAKGSTGEFRNQLILLFRANKIEESFYNKMYNDAIVLGKMIGSFMKYLIEFEKQKELNTKVISVNRNF</sequence>
<dbReference type="InterPro" id="IPR036583">
    <property type="entry name" value="23S_rRNA_IVS_sf"/>
</dbReference>
<dbReference type="EMBL" id="CP003349">
    <property type="protein sequence ID" value="AFD05507.1"/>
    <property type="molecule type" value="Genomic_DNA"/>
</dbReference>
<dbReference type="Pfam" id="PF05635">
    <property type="entry name" value="23S_rRNA_IVP"/>
    <property type="match status" value="1"/>
</dbReference>
<dbReference type="AlphaFoldDB" id="H8KNY5"/>
<dbReference type="RefSeq" id="WP_014678735.1">
    <property type="nucleotide sequence ID" value="NC_017770.1"/>
</dbReference>
<dbReference type="Gene3D" id="1.20.1440.60">
    <property type="entry name" value="23S rRNA-intervening sequence"/>
    <property type="match status" value="1"/>
</dbReference>
<dbReference type="HOGENOM" id="CLU_129874_0_0_10"/>
<dbReference type="GO" id="GO:0005840">
    <property type="term" value="C:ribosome"/>
    <property type="evidence" value="ECO:0007669"/>
    <property type="project" value="UniProtKB-KW"/>
</dbReference>
<dbReference type="InterPro" id="IPR012657">
    <property type="entry name" value="23S_rRNA-intervening_sequence"/>
</dbReference>
<dbReference type="PANTHER" id="PTHR38471:SF2">
    <property type="entry name" value="FOUR HELIX BUNDLE PROTEIN"/>
    <property type="match status" value="1"/>
</dbReference>
<dbReference type="Proteomes" id="UP000007590">
    <property type="component" value="Chromosome"/>
</dbReference>
<accession>H8KNY5</accession>
<protein>
    <submittedName>
        <fullName evidence="1">S23 ribosomal protein</fullName>
    </submittedName>
</protein>
<name>H8KNY5_SOLCM</name>
<proteinExistence type="predicted"/>
<keyword evidence="2" id="KW-1185">Reference proteome</keyword>
<gene>
    <name evidence="1" type="ordered locus">Solca_0366</name>
</gene>
<dbReference type="CDD" id="cd16377">
    <property type="entry name" value="23S_rRNA_IVP_like"/>
    <property type="match status" value="1"/>
</dbReference>
<dbReference type="STRING" id="929556.Solca_0366"/>
<organism evidence="1 2">
    <name type="scientific">Solitalea canadensis (strain ATCC 29591 / DSM 3403 / JCM 21819 / LMG 8368 / NBRC 15130 / NCIMB 12057 / USAM 9D)</name>
    <name type="common">Flexibacter canadensis</name>
    <dbReference type="NCBI Taxonomy" id="929556"/>
    <lineage>
        <taxon>Bacteria</taxon>
        <taxon>Pseudomonadati</taxon>
        <taxon>Bacteroidota</taxon>
        <taxon>Sphingobacteriia</taxon>
        <taxon>Sphingobacteriales</taxon>
        <taxon>Sphingobacteriaceae</taxon>
        <taxon>Solitalea</taxon>
    </lineage>
</organism>
<keyword evidence="1" id="KW-0687">Ribonucleoprotein</keyword>
<dbReference type="eggNOG" id="COG0399">
    <property type="taxonomic scope" value="Bacteria"/>
</dbReference>
<evidence type="ECO:0000313" key="1">
    <source>
        <dbReference type="EMBL" id="AFD05507.1"/>
    </source>
</evidence>
<dbReference type="NCBIfam" id="TIGR02436">
    <property type="entry name" value="four helix bundle protein"/>
    <property type="match status" value="1"/>
</dbReference>
<reference evidence="1" key="1">
    <citation type="submission" date="2012-02" db="EMBL/GenBank/DDBJ databases">
        <title>The complete genome of Solitalea canadensis DSM 3403.</title>
        <authorList>
            <consortium name="US DOE Joint Genome Institute (JGI-PGF)"/>
            <person name="Lucas S."/>
            <person name="Copeland A."/>
            <person name="Lapidus A."/>
            <person name="Glavina del Rio T."/>
            <person name="Dalin E."/>
            <person name="Tice H."/>
            <person name="Bruce D."/>
            <person name="Goodwin L."/>
            <person name="Pitluck S."/>
            <person name="Peters L."/>
            <person name="Ovchinnikova G."/>
            <person name="Lu M."/>
            <person name="Kyrpides N."/>
            <person name="Mavromatis K."/>
            <person name="Ivanova N."/>
            <person name="Brettin T."/>
            <person name="Detter J.C."/>
            <person name="Han C."/>
            <person name="Larimer F."/>
            <person name="Land M."/>
            <person name="Hauser L."/>
            <person name="Markowitz V."/>
            <person name="Cheng J.-F."/>
            <person name="Hugenholtz P."/>
            <person name="Woyke T."/>
            <person name="Wu D."/>
            <person name="Spring S."/>
            <person name="Schroeder M."/>
            <person name="Kopitz M."/>
            <person name="Brambilla E."/>
            <person name="Klenk H.-P."/>
            <person name="Eisen J.A."/>
        </authorList>
    </citation>
    <scope>NUCLEOTIDE SEQUENCE</scope>
    <source>
        <strain evidence="1">DSM 3403</strain>
    </source>
</reference>
<dbReference type="PANTHER" id="PTHR38471">
    <property type="entry name" value="FOUR HELIX BUNDLE PROTEIN"/>
    <property type="match status" value="1"/>
</dbReference>
<dbReference type="OrthoDB" id="9811959at2"/>
<evidence type="ECO:0000313" key="2">
    <source>
        <dbReference type="Proteomes" id="UP000007590"/>
    </source>
</evidence>
<dbReference type="SUPFAM" id="SSF158446">
    <property type="entry name" value="IVS-encoded protein-like"/>
    <property type="match status" value="1"/>
</dbReference>
<dbReference type="KEGG" id="scn:Solca_0366"/>
<keyword evidence="1" id="KW-0689">Ribosomal protein</keyword>